<dbReference type="Pfam" id="PF00098">
    <property type="entry name" value="zf-CCHC"/>
    <property type="match status" value="1"/>
</dbReference>
<dbReference type="AlphaFoldDB" id="A0AAN7JE72"/>
<dbReference type="GO" id="GO:0003676">
    <property type="term" value="F:nucleic acid binding"/>
    <property type="evidence" value="ECO:0007669"/>
    <property type="project" value="InterPro"/>
</dbReference>
<dbReference type="PANTHER" id="PTHR34482:SF36">
    <property type="entry name" value="RETROTRANSPOSON GAG DOMAIN-CONTAINING PROTEIN"/>
    <property type="match status" value="1"/>
</dbReference>
<gene>
    <name evidence="4" type="ORF">RGQ29_001808</name>
</gene>
<comment type="caution">
    <text evidence="4">The sequence shown here is derived from an EMBL/GenBank/DDBJ whole genome shotgun (WGS) entry which is preliminary data.</text>
</comment>
<evidence type="ECO:0000313" key="4">
    <source>
        <dbReference type="EMBL" id="KAK4608141.1"/>
    </source>
</evidence>
<feature type="compositionally biased region" description="Polar residues" evidence="2">
    <location>
        <begin position="83"/>
        <end position="98"/>
    </location>
</feature>
<name>A0AAN7JE72_QUERU</name>
<keyword evidence="1" id="KW-0863">Zinc-finger</keyword>
<dbReference type="Gene3D" id="4.10.60.10">
    <property type="entry name" value="Zinc finger, CCHC-type"/>
    <property type="match status" value="1"/>
</dbReference>
<dbReference type="InterPro" id="IPR036875">
    <property type="entry name" value="Znf_CCHC_sf"/>
</dbReference>
<dbReference type="SMART" id="SM00343">
    <property type="entry name" value="ZnF_C2HC"/>
    <property type="match status" value="1"/>
</dbReference>
<evidence type="ECO:0000313" key="5">
    <source>
        <dbReference type="Proteomes" id="UP001324115"/>
    </source>
</evidence>
<feature type="domain" description="CCHC-type" evidence="3">
    <location>
        <begin position="126"/>
        <end position="141"/>
    </location>
</feature>
<organism evidence="4 5">
    <name type="scientific">Quercus rubra</name>
    <name type="common">Northern red oak</name>
    <name type="synonym">Quercus borealis</name>
    <dbReference type="NCBI Taxonomy" id="3512"/>
    <lineage>
        <taxon>Eukaryota</taxon>
        <taxon>Viridiplantae</taxon>
        <taxon>Streptophyta</taxon>
        <taxon>Embryophyta</taxon>
        <taxon>Tracheophyta</taxon>
        <taxon>Spermatophyta</taxon>
        <taxon>Magnoliopsida</taxon>
        <taxon>eudicotyledons</taxon>
        <taxon>Gunneridae</taxon>
        <taxon>Pentapetalae</taxon>
        <taxon>rosids</taxon>
        <taxon>fabids</taxon>
        <taxon>Fagales</taxon>
        <taxon>Fagaceae</taxon>
        <taxon>Quercus</taxon>
    </lineage>
</organism>
<dbReference type="PANTHER" id="PTHR34482">
    <property type="entry name" value="DNA DAMAGE-INDUCIBLE PROTEIN 1-LIKE"/>
    <property type="match status" value="1"/>
</dbReference>
<keyword evidence="1" id="KW-0862">Zinc</keyword>
<keyword evidence="1" id="KW-0479">Metal-binding</keyword>
<protein>
    <recommendedName>
        <fullName evidence="3">CCHC-type domain-containing protein</fullName>
    </recommendedName>
</protein>
<dbReference type="PROSITE" id="PS50158">
    <property type="entry name" value="ZF_CCHC"/>
    <property type="match status" value="1"/>
</dbReference>
<evidence type="ECO:0000256" key="2">
    <source>
        <dbReference type="SAM" id="MobiDB-lite"/>
    </source>
</evidence>
<dbReference type="InterPro" id="IPR001878">
    <property type="entry name" value="Znf_CCHC"/>
</dbReference>
<dbReference type="Proteomes" id="UP001324115">
    <property type="component" value="Unassembled WGS sequence"/>
</dbReference>
<accession>A0AAN7JE72</accession>
<evidence type="ECO:0000259" key="3">
    <source>
        <dbReference type="PROSITE" id="PS50158"/>
    </source>
</evidence>
<feature type="region of interest" description="Disordered" evidence="2">
    <location>
        <begin position="69"/>
        <end position="100"/>
    </location>
</feature>
<evidence type="ECO:0000256" key="1">
    <source>
        <dbReference type="PROSITE-ProRule" id="PRU00047"/>
    </source>
</evidence>
<dbReference type="SUPFAM" id="SSF57756">
    <property type="entry name" value="Retrovirus zinc finger-like domains"/>
    <property type="match status" value="1"/>
</dbReference>
<dbReference type="EMBL" id="JAXUIC010000001">
    <property type="protein sequence ID" value="KAK4608141.1"/>
    <property type="molecule type" value="Genomic_DNA"/>
</dbReference>
<keyword evidence="5" id="KW-1185">Reference proteome</keyword>
<reference evidence="4 5" key="1">
    <citation type="journal article" date="2023" name="G3 (Bethesda)">
        <title>A haplotype-resolved chromosome-scale genome for Quercus rubra L. provides insights into the genetics of adaptive traits for red oak species.</title>
        <authorList>
            <person name="Kapoor B."/>
            <person name="Jenkins J."/>
            <person name="Schmutz J."/>
            <person name="Zhebentyayeva T."/>
            <person name="Kuelheim C."/>
            <person name="Coggeshall M."/>
            <person name="Heim C."/>
            <person name="Lasky J.R."/>
            <person name="Leites L."/>
            <person name="Islam-Faridi N."/>
            <person name="Romero-Severson J."/>
            <person name="DeLeo V.L."/>
            <person name="Lucas S.M."/>
            <person name="Lazic D."/>
            <person name="Gailing O."/>
            <person name="Carlson J."/>
            <person name="Staton M."/>
        </authorList>
    </citation>
    <scope>NUCLEOTIDE SEQUENCE [LARGE SCALE GENOMIC DNA]</scope>
    <source>
        <strain evidence="4">Pseudo-F2</strain>
    </source>
</reference>
<dbReference type="GO" id="GO:0008270">
    <property type="term" value="F:zinc ion binding"/>
    <property type="evidence" value="ECO:0007669"/>
    <property type="project" value="UniProtKB-KW"/>
</dbReference>
<sequence>MTVAQYEVEFSRLAKFALTMVVDEEAKARRFEDGLRFRIKQGAVPFELTTLKAVVSKALLVEMALNKAQVDRDNNQKKRPRQGEQSSSFQAKKQGTQRVDTKALPKCSRCGRPHADKDCCWNIGACFSCGQKGHRIAECPQRKEVQTTSRPITG</sequence>
<proteinExistence type="predicted"/>